<evidence type="ECO:0000256" key="8">
    <source>
        <dbReference type="PROSITE-ProRule" id="PRU00339"/>
    </source>
</evidence>
<evidence type="ECO:0000313" key="10">
    <source>
        <dbReference type="EMBL" id="KAH6592962.1"/>
    </source>
</evidence>
<feature type="repeat" description="TPR" evidence="8">
    <location>
        <begin position="506"/>
        <end position="539"/>
    </location>
</feature>
<dbReference type="PANTHER" id="PTHR10130">
    <property type="entry name" value="PEROXISOMAL TARGETING SIGNAL 1 RECEPTOR PEX5"/>
    <property type="match status" value="1"/>
</dbReference>
<dbReference type="EMBL" id="JAFCIX010000364">
    <property type="protein sequence ID" value="KAH6592962.1"/>
    <property type="molecule type" value="Genomic_DNA"/>
</dbReference>
<protein>
    <recommendedName>
        <fullName evidence="12">Peroxisomal targeting signal receptor</fullName>
    </recommendedName>
</protein>
<sequence length="653" mass="72363">MNPNGNGPGGRGLMGALVGSGADCDAGNSLSHLAKHHMEHGIGQHSDRNHASSSMASGSASSAMLHSNIMRERQARHGQSVPADAVLFDDFIHAPQGSGNAFDFQNLRHELDQSIGNGPQLNRPNKGWAAEFGGQINMHHPHNHQGPILQQQQHRSVEFDQAFSRAQEESMHRMHSSDQLGWSAEFASADSGAIDTMFSPQITPAEREAFEQQWTHQFNAVRETIQGNHSETDVLSPDNQLEWEQEFKKHLKLDPNTKDADDHEWKTTFDNAWKATGYTPDELRELGLNGEGINRLTSTDWNAEFENMLSRNELANNPSDGQSGGLSDMVDPDPISGPLVPYTFEPENKYLTHPNPLEVGLELLRSNGSLTDAALAFEAHVQSNPYDSTAWMHLGNIQAENEKELPAVAALQRAVQESPSNTDALMSLAVSYTNERQDLQAYATLDRWLTTKYPEIAKNTPHLPEQQPYVVYPTTEFHSRILSMFLTAASEGPTEATGSGEDSLDANLQVGLGLLFYSTDEFEKSVDCFTAALSVRPNDYLLWNRLGATLANSGRSEEAIDAYHRALELKPTFVRCRYNLGIGCINIGCYREAAEHLLGALSMHGVNHRNQANISLTLWDSLRRAFIMMDRQDLADKVDASPDVSAFRDEFEF</sequence>
<evidence type="ECO:0000256" key="4">
    <source>
        <dbReference type="ARBA" id="ARBA00022490"/>
    </source>
</evidence>
<evidence type="ECO:0000256" key="9">
    <source>
        <dbReference type="SAM" id="MobiDB-lite"/>
    </source>
</evidence>
<dbReference type="SMART" id="SM00028">
    <property type="entry name" value="TPR"/>
    <property type="match status" value="4"/>
</dbReference>
<name>A0ABQ8F697_9FUNG</name>
<keyword evidence="5" id="KW-0677">Repeat</keyword>
<evidence type="ECO:0000256" key="3">
    <source>
        <dbReference type="ARBA" id="ARBA00005348"/>
    </source>
</evidence>
<feature type="region of interest" description="Disordered" evidence="9">
    <location>
        <begin position="40"/>
        <end position="63"/>
    </location>
</feature>
<evidence type="ECO:0000256" key="6">
    <source>
        <dbReference type="ARBA" id="ARBA00022803"/>
    </source>
</evidence>
<dbReference type="InterPro" id="IPR011990">
    <property type="entry name" value="TPR-like_helical_dom_sf"/>
</dbReference>
<evidence type="ECO:0000256" key="5">
    <source>
        <dbReference type="ARBA" id="ARBA00022737"/>
    </source>
</evidence>
<organism evidence="10 11">
    <name type="scientific">Batrachochytrium salamandrivorans</name>
    <dbReference type="NCBI Taxonomy" id="1357716"/>
    <lineage>
        <taxon>Eukaryota</taxon>
        <taxon>Fungi</taxon>
        <taxon>Fungi incertae sedis</taxon>
        <taxon>Chytridiomycota</taxon>
        <taxon>Chytridiomycota incertae sedis</taxon>
        <taxon>Chytridiomycetes</taxon>
        <taxon>Rhizophydiales</taxon>
        <taxon>Rhizophydiales incertae sedis</taxon>
        <taxon>Batrachochytrium</taxon>
    </lineage>
</organism>
<evidence type="ECO:0000256" key="2">
    <source>
        <dbReference type="ARBA" id="ARBA00004496"/>
    </source>
</evidence>
<dbReference type="Pfam" id="PF00515">
    <property type="entry name" value="TPR_1"/>
    <property type="match status" value="1"/>
</dbReference>
<feature type="repeat" description="TPR" evidence="8">
    <location>
        <begin position="388"/>
        <end position="421"/>
    </location>
</feature>
<evidence type="ECO:0008006" key="12">
    <source>
        <dbReference type="Google" id="ProtNLM"/>
    </source>
</evidence>
<comment type="similarity">
    <text evidence="3">Belongs to the peroxisomal targeting signal receptor family.</text>
</comment>
<dbReference type="InterPro" id="IPR019734">
    <property type="entry name" value="TPR_rpt"/>
</dbReference>
<evidence type="ECO:0000256" key="7">
    <source>
        <dbReference type="ARBA" id="ARBA00023140"/>
    </source>
</evidence>
<proteinExistence type="inferred from homology"/>
<evidence type="ECO:0000256" key="1">
    <source>
        <dbReference type="ARBA" id="ARBA00004275"/>
    </source>
</evidence>
<keyword evidence="11" id="KW-1185">Reference proteome</keyword>
<comment type="caution">
    <text evidence="10">The sequence shown here is derived from an EMBL/GenBank/DDBJ whole genome shotgun (WGS) entry which is preliminary data.</text>
</comment>
<keyword evidence="4" id="KW-0963">Cytoplasm</keyword>
<dbReference type="PROSITE" id="PS50293">
    <property type="entry name" value="TPR_REGION"/>
    <property type="match status" value="1"/>
</dbReference>
<dbReference type="SUPFAM" id="SSF48452">
    <property type="entry name" value="TPR-like"/>
    <property type="match status" value="1"/>
</dbReference>
<dbReference type="Pfam" id="PF13432">
    <property type="entry name" value="TPR_16"/>
    <property type="match status" value="1"/>
</dbReference>
<feature type="compositionally biased region" description="Basic and acidic residues" evidence="9">
    <location>
        <begin position="40"/>
        <end position="50"/>
    </location>
</feature>
<gene>
    <name evidence="10" type="ORF">BASA50_007689</name>
</gene>
<accession>A0ABQ8F697</accession>
<keyword evidence="6 8" id="KW-0802">TPR repeat</keyword>
<keyword evidence="7" id="KW-0576">Peroxisome</keyword>
<reference evidence="10 11" key="1">
    <citation type="submission" date="2021-02" db="EMBL/GenBank/DDBJ databases">
        <title>Variation within the Batrachochytrium salamandrivorans European outbreak.</title>
        <authorList>
            <person name="Kelly M."/>
            <person name="Pasmans F."/>
            <person name="Shea T.P."/>
            <person name="Munoz J.F."/>
            <person name="Carranza S."/>
            <person name="Cuomo C.A."/>
            <person name="Martel A."/>
        </authorList>
    </citation>
    <scope>NUCLEOTIDE SEQUENCE [LARGE SCALE GENOMIC DNA]</scope>
    <source>
        <strain evidence="10 11">AMFP18/2</strain>
    </source>
</reference>
<dbReference type="PANTHER" id="PTHR10130:SF0">
    <property type="entry name" value="GH08708P"/>
    <property type="match status" value="1"/>
</dbReference>
<comment type="subcellular location">
    <subcellularLocation>
        <location evidence="2">Cytoplasm</location>
    </subcellularLocation>
    <subcellularLocation>
        <location evidence="1">Peroxisome</location>
    </subcellularLocation>
</comment>
<dbReference type="InterPro" id="IPR024111">
    <property type="entry name" value="PEX5/PEX5L"/>
</dbReference>
<evidence type="ECO:0000313" key="11">
    <source>
        <dbReference type="Proteomes" id="UP001648503"/>
    </source>
</evidence>
<feature type="compositionally biased region" description="Low complexity" evidence="9">
    <location>
        <begin position="51"/>
        <end position="63"/>
    </location>
</feature>
<feature type="repeat" description="TPR" evidence="8">
    <location>
        <begin position="540"/>
        <end position="573"/>
    </location>
</feature>
<dbReference type="PROSITE" id="PS50005">
    <property type="entry name" value="TPR"/>
    <property type="match status" value="3"/>
</dbReference>
<dbReference type="Gene3D" id="1.25.40.10">
    <property type="entry name" value="Tetratricopeptide repeat domain"/>
    <property type="match status" value="1"/>
</dbReference>
<dbReference type="Proteomes" id="UP001648503">
    <property type="component" value="Unassembled WGS sequence"/>
</dbReference>